<evidence type="ECO:0000313" key="2">
    <source>
        <dbReference type="Proteomes" id="UP000076078"/>
    </source>
</evidence>
<dbReference type="InParanoid" id="A0A152AA31"/>
<dbReference type="OMA" id="DRYLKYY"/>
<dbReference type="EMBL" id="LODT01000001">
    <property type="protein sequence ID" value="KYR03079.1"/>
    <property type="molecule type" value="Genomic_DNA"/>
</dbReference>
<evidence type="ECO:0000313" key="1">
    <source>
        <dbReference type="EMBL" id="KYR03079.1"/>
    </source>
</evidence>
<dbReference type="Proteomes" id="UP000076078">
    <property type="component" value="Unassembled WGS sequence"/>
</dbReference>
<reference evidence="1 2" key="1">
    <citation type="submission" date="2015-12" db="EMBL/GenBank/DDBJ databases">
        <title>Dictyostelia acquired genes for synthesis and detection of signals that induce cell-type specialization by lateral gene transfer from prokaryotes.</title>
        <authorList>
            <person name="Gloeckner G."/>
            <person name="Schaap P."/>
        </authorList>
    </citation>
    <scope>NUCLEOTIDE SEQUENCE [LARGE SCALE GENOMIC DNA]</scope>
    <source>
        <strain evidence="1 2">TK</strain>
    </source>
</reference>
<dbReference type="FunCoup" id="A0A152AA31">
    <property type="interactions" value="127"/>
</dbReference>
<dbReference type="OrthoDB" id="10517381at2759"/>
<name>A0A152AA31_TIELA</name>
<dbReference type="AlphaFoldDB" id="A0A152AA31"/>
<gene>
    <name evidence="1" type="ORF">DLAC_11445</name>
</gene>
<protein>
    <submittedName>
        <fullName evidence="1">Uncharacterized protein</fullName>
    </submittedName>
</protein>
<sequence>MNSVFLNKNRIEEPNFLIEKKKNFYRDYLDCKPNEFFEVTQKIQRELLLNADFETKNSCSRFYSVAQECKQEVGYFSSFYCNPEFKIYYDCLTINSLKYERYLKYYLNKNKEGYLDHWKNI</sequence>
<accession>A0A152AA31</accession>
<comment type="caution">
    <text evidence="1">The sequence shown here is derived from an EMBL/GenBank/DDBJ whole genome shotgun (WGS) entry which is preliminary data.</text>
</comment>
<proteinExistence type="predicted"/>
<keyword evidence="2" id="KW-1185">Reference proteome</keyword>
<organism evidence="1 2">
    <name type="scientific">Tieghemostelium lacteum</name>
    <name type="common">Slime mold</name>
    <name type="synonym">Dictyostelium lacteum</name>
    <dbReference type="NCBI Taxonomy" id="361077"/>
    <lineage>
        <taxon>Eukaryota</taxon>
        <taxon>Amoebozoa</taxon>
        <taxon>Evosea</taxon>
        <taxon>Eumycetozoa</taxon>
        <taxon>Dictyostelia</taxon>
        <taxon>Dictyosteliales</taxon>
        <taxon>Raperosteliaceae</taxon>
        <taxon>Tieghemostelium</taxon>
    </lineage>
</organism>